<comment type="caution">
    <text evidence="2">The sequence shown here is derived from an EMBL/GenBank/DDBJ whole genome shotgun (WGS) entry which is preliminary data.</text>
</comment>
<feature type="compositionally biased region" description="Basic and acidic residues" evidence="1">
    <location>
        <begin position="33"/>
        <end position="54"/>
    </location>
</feature>
<keyword evidence="3" id="KW-1185">Reference proteome</keyword>
<reference evidence="2 3" key="1">
    <citation type="journal article" date="2023" name="Plants (Basel)">
        <title>Bridging the Gap: Combining Genomics and Transcriptomics Approaches to Understand Stylosanthes scabra, an Orphan Legume from the Brazilian Caatinga.</title>
        <authorList>
            <person name="Ferreira-Neto J.R.C."/>
            <person name="da Silva M.D."/>
            <person name="Binneck E."/>
            <person name="de Melo N.F."/>
            <person name="da Silva R.H."/>
            <person name="de Melo A.L.T.M."/>
            <person name="Pandolfi V."/>
            <person name="Bustamante F.O."/>
            <person name="Brasileiro-Vidal A.C."/>
            <person name="Benko-Iseppon A.M."/>
        </authorList>
    </citation>
    <scope>NUCLEOTIDE SEQUENCE [LARGE SCALE GENOMIC DNA]</scope>
    <source>
        <tissue evidence="2">Leaves</tissue>
    </source>
</reference>
<name>A0ABU6VMM2_9FABA</name>
<gene>
    <name evidence="2" type="ORF">PIB30_072130</name>
</gene>
<evidence type="ECO:0000313" key="2">
    <source>
        <dbReference type="EMBL" id="MED6174769.1"/>
    </source>
</evidence>
<evidence type="ECO:0000313" key="3">
    <source>
        <dbReference type="Proteomes" id="UP001341840"/>
    </source>
</evidence>
<dbReference type="EMBL" id="JASCZI010151882">
    <property type="protein sequence ID" value="MED6174769.1"/>
    <property type="molecule type" value="Genomic_DNA"/>
</dbReference>
<accession>A0ABU6VMM2</accession>
<dbReference type="Proteomes" id="UP001341840">
    <property type="component" value="Unassembled WGS sequence"/>
</dbReference>
<sequence>MVGEDAAAAVAMVMLEFMAIYDEEEEALEESIPGERIELRPQRTHAARLDKQRE</sequence>
<proteinExistence type="predicted"/>
<organism evidence="2 3">
    <name type="scientific">Stylosanthes scabra</name>
    <dbReference type="NCBI Taxonomy" id="79078"/>
    <lineage>
        <taxon>Eukaryota</taxon>
        <taxon>Viridiplantae</taxon>
        <taxon>Streptophyta</taxon>
        <taxon>Embryophyta</taxon>
        <taxon>Tracheophyta</taxon>
        <taxon>Spermatophyta</taxon>
        <taxon>Magnoliopsida</taxon>
        <taxon>eudicotyledons</taxon>
        <taxon>Gunneridae</taxon>
        <taxon>Pentapetalae</taxon>
        <taxon>rosids</taxon>
        <taxon>fabids</taxon>
        <taxon>Fabales</taxon>
        <taxon>Fabaceae</taxon>
        <taxon>Papilionoideae</taxon>
        <taxon>50 kb inversion clade</taxon>
        <taxon>dalbergioids sensu lato</taxon>
        <taxon>Dalbergieae</taxon>
        <taxon>Pterocarpus clade</taxon>
        <taxon>Stylosanthes</taxon>
    </lineage>
</organism>
<protein>
    <submittedName>
        <fullName evidence="2">Uncharacterized protein</fullName>
    </submittedName>
</protein>
<feature type="region of interest" description="Disordered" evidence="1">
    <location>
        <begin position="32"/>
        <end position="54"/>
    </location>
</feature>
<evidence type="ECO:0000256" key="1">
    <source>
        <dbReference type="SAM" id="MobiDB-lite"/>
    </source>
</evidence>